<sequence>MKLFPYLLFLLVALSCSKESRRRTDGSAGPLPKKDTATFTWATELCDCQSTYSPDRYTKAQLRATHALWLDNWYLEAPAVAATPDELPNLRTDKLRQDYEQMRTHLQNLTPVDVSFWQQLKQRRLQAMEAEYALKRLAIRAHAHPELLRQSRYDSVGAVYVDALISGDTTALLTAWQRLHEEQKKNSGLPKQLDEEFTRKFNAANRLQLARVELMAYGWWYHTKPAVPYVEGDERMEAAFKALFTAHKTTRSEPNPSR</sequence>
<name>A0ABW5M5G0_9BACT</name>
<dbReference type="EMBL" id="JBHULN010000009">
    <property type="protein sequence ID" value="MFD2572232.1"/>
    <property type="molecule type" value="Genomic_DNA"/>
</dbReference>
<comment type="caution">
    <text evidence="1">The sequence shown here is derived from an EMBL/GenBank/DDBJ whole genome shotgun (WGS) entry which is preliminary data.</text>
</comment>
<protein>
    <submittedName>
        <fullName evidence="1">Uncharacterized protein</fullName>
    </submittedName>
</protein>
<keyword evidence="2" id="KW-1185">Reference proteome</keyword>
<gene>
    <name evidence="1" type="ORF">ACFSUS_16440</name>
</gene>
<evidence type="ECO:0000313" key="1">
    <source>
        <dbReference type="EMBL" id="MFD2572232.1"/>
    </source>
</evidence>
<evidence type="ECO:0000313" key="2">
    <source>
        <dbReference type="Proteomes" id="UP001597469"/>
    </source>
</evidence>
<organism evidence="1 2">
    <name type="scientific">Spirosoma soli</name>
    <dbReference type="NCBI Taxonomy" id="1770529"/>
    <lineage>
        <taxon>Bacteria</taxon>
        <taxon>Pseudomonadati</taxon>
        <taxon>Bacteroidota</taxon>
        <taxon>Cytophagia</taxon>
        <taxon>Cytophagales</taxon>
        <taxon>Cytophagaceae</taxon>
        <taxon>Spirosoma</taxon>
    </lineage>
</organism>
<dbReference type="Proteomes" id="UP001597469">
    <property type="component" value="Unassembled WGS sequence"/>
</dbReference>
<accession>A0ABW5M5G0</accession>
<dbReference type="RefSeq" id="WP_381524426.1">
    <property type="nucleotide sequence ID" value="NZ_JBHULN010000009.1"/>
</dbReference>
<dbReference type="PROSITE" id="PS51257">
    <property type="entry name" value="PROKAR_LIPOPROTEIN"/>
    <property type="match status" value="1"/>
</dbReference>
<proteinExistence type="predicted"/>
<reference evidence="2" key="1">
    <citation type="journal article" date="2019" name="Int. J. Syst. Evol. Microbiol.">
        <title>The Global Catalogue of Microorganisms (GCM) 10K type strain sequencing project: providing services to taxonomists for standard genome sequencing and annotation.</title>
        <authorList>
            <consortium name="The Broad Institute Genomics Platform"/>
            <consortium name="The Broad Institute Genome Sequencing Center for Infectious Disease"/>
            <person name="Wu L."/>
            <person name="Ma J."/>
        </authorList>
    </citation>
    <scope>NUCLEOTIDE SEQUENCE [LARGE SCALE GENOMIC DNA]</scope>
    <source>
        <strain evidence="2">KCTC 42805</strain>
    </source>
</reference>